<protein>
    <recommendedName>
        <fullName evidence="2">Isoprenyl transferase</fullName>
        <ecNumber evidence="2">2.5.1.-</ecNumber>
    </recommendedName>
</protein>
<feature type="active site" evidence="2">
    <location>
        <position position="37"/>
    </location>
</feature>
<feature type="binding site" evidence="2">
    <location>
        <position position="42"/>
    </location>
    <ligand>
        <name>substrate</name>
    </ligand>
</feature>
<dbReference type="Pfam" id="PF01255">
    <property type="entry name" value="Prenyltransf"/>
    <property type="match status" value="1"/>
</dbReference>
<comment type="subunit">
    <text evidence="2">Homodimer.</text>
</comment>
<feature type="binding site" evidence="2">
    <location>
        <begin position="211"/>
        <end position="213"/>
    </location>
    <ligand>
        <name>substrate</name>
    </ligand>
</feature>
<dbReference type="RefSeq" id="WP_101071189.1">
    <property type="nucleotide sequence ID" value="NZ_PISP01000001.1"/>
</dbReference>
<feature type="binding site" evidence="2">
    <location>
        <position position="224"/>
    </location>
    <ligand>
        <name>Mg(2+)</name>
        <dbReference type="ChEBI" id="CHEBI:18420"/>
    </ligand>
</feature>
<proteinExistence type="inferred from homology"/>
<evidence type="ECO:0000313" key="3">
    <source>
        <dbReference type="EMBL" id="PKD43946.1"/>
    </source>
</evidence>
<name>A0A2N0VID2_9BACT</name>
<comment type="cofactor">
    <cofactor evidence="2">
        <name>Mg(2+)</name>
        <dbReference type="ChEBI" id="CHEBI:18420"/>
    </cofactor>
    <text evidence="2">Binds 2 magnesium ions per subunit.</text>
</comment>
<dbReference type="InterPro" id="IPR036424">
    <property type="entry name" value="UPP_synth-like_sf"/>
</dbReference>
<dbReference type="GO" id="GO:0045547">
    <property type="term" value="F:ditrans,polycis-polyprenyl diphosphate synthase [(2E,6E)-farnesyl diphosphate specific] activity"/>
    <property type="evidence" value="ECO:0007669"/>
    <property type="project" value="TreeGrafter"/>
</dbReference>
<gene>
    <name evidence="3" type="ORF">CWD77_00235</name>
</gene>
<dbReference type="GO" id="GO:0000287">
    <property type="term" value="F:magnesium ion binding"/>
    <property type="evidence" value="ECO:0007669"/>
    <property type="project" value="UniProtKB-UniRule"/>
</dbReference>
<dbReference type="PANTHER" id="PTHR10291:SF0">
    <property type="entry name" value="DEHYDRODOLICHYL DIPHOSPHATE SYNTHASE 2"/>
    <property type="match status" value="1"/>
</dbReference>
<accession>A0A2N0VID2</accession>
<feature type="binding site" evidence="2">
    <location>
        <position position="54"/>
    </location>
    <ligand>
        <name>substrate</name>
    </ligand>
</feature>
<evidence type="ECO:0000313" key="4">
    <source>
        <dbReference type="Proteomes" id="UP000233398"/>
    </source>
</evidence>
<organism evidence="3 4">
    <name type="scientific">Rhodohalobacter barkolensis</name>
    <dbReference type="NCBI Taxonomy" id="2053187"/>
    <lineage>
        <taxon>Bacteria</taxon>
        <taxon>Pseudomonadati</taxon>
        <taxon>Balneolota</taxon>
        <taxon>Balneolia</taxon>
        <taxon>Balneolales</taxon>
        <taxon>Balneolaceae</taxon>
        <taxon>Rhodohalobacter</taxon>
    </lineage>
</organism>
<feature type="binding site" evidence="2">
    <location>
        <begin position="38"/>
        <end position="41"/>
    </location>
    <ligand>
        <name>substrate</name>
    </ligand>
</feature>
<dbReference type="InterPro" id="IPR001441">
    <property type="entry name" value="UPP_synth-like"/>
</dbReference>
<dbReference type="InterPro" id="IPR018520">
    <property type="entry name" value="UPP_synth-like_CS"/>
</dbReference>
<dbReference type="HAMAP" id="MF_01139">
    <property type="entry name" value="ISPT"/>
    <property type="match status" value="1"/>
</dbReference>
<keyword evidence="1 2" id="KW-0808">Transferase</keyword>
<dbReference type="OrthoDB" id="4191603at2"/>
<feature type="binding site" evidence="2">
    <location>
        <position position="88"/>
    </location>
    <ligand>
        <name>substrate</name>
    </ligand>
</feature>
<feature type="binding site" evidence="2">
    <location>
        <begin position="82"/>
        <end position="84"/>
    </location>
    <ligand>
        <name>substrate</name>
    </ligand>
</feature>
<comment type="function">
    <text evidence="2">Catalyzes the condensation of isopentenyl diphosphate (IPP) with allylic pyrophosphates generating different type of terpenoids.</text>
</comment>
<feature type="binding site" evidence="2">
    <location>
        <position position="37"/>
    </location>
    <ligand>
        <name>Mg(2+)</name>
        <dbReference type="ChEBI" id="CHEBI:18420"/>
    </ligand>
</feature>
<dbReference type="Gene3D" id="3.40.1180.10">
    <property type="entry name" value="Decaprenyl diphosphate synthase-like"/>
    <property type="match status" value="1"/>
</dbReference>
<keyword evidence="2" id="KW-0479">Metal-binding</keyword>
<sequence length="275" mass="31291">MEPLTLTDTIQSEEDKKLQEEVKSSGSIPNHIAIIMDGNGRWAKDKGNIRLFGHKAGVESVRDITESSAQIGVKHLTLYAFSTENWNRPSAEVNGLMKLLVNSLKNEAERLHKNNIKLTSIGQIDRLPESCQNQLQDVIEMTKDNDRLELCLALSYSGRWDITEAVKKMSQDVAKGKISPDDISDDLISSYLSTADIPDPDLIIRTSGEYRISNFLLWQLAYSELYITKTYWPDFRRNELYQAINSYQKRDRRYGNVKNGYTKKLSAAVINKIIS</sequence>
<dbReference type="NCBIfam" id="TIGR00055">
    <property type="entry name" value="uppS"/>
    <property type="match status" value="1"/>
</dbReference>
<keyword evidence="2" id="KW-0460">Magnesium</keyword>
<feature type="binding site" evidence="2">
    <location>
        <position position="50"/>
    </location>
    <ligand>
        <name>substrate</name>
    </ligand>
</feature>
<dbReference type="AlphaFoldDB" id="A0A2N0VID2"/>
<dbReference type="FunFam" id="3.40.1180.10:FF:000001">
    <property type="entry name" value="(2E,6E)-farnesyl-diphosphate-specific ditrans,polycis-undecaprenyl-diphosphate synthase"/>
    <property type="match status" value="1"/>
</dbReference>
<reference evidence="3 4" key="1">
    <citation type="submission" date="2017-11" db="EMBL/GenBank/DDBJ databases">
        <title>Rhodohalobacter 15182 sp. nov., isolated from a salt lake.</title>
        <authorList>
            <person name="Han S."/>
        </authorList>
    </citation>
    <scope>NUCLEOTIDE SEQUENCE [LARGE SCALE GENOMIC DNA]</scope>
    <source>
        <strain evidence="3 4">15182</strain>
    </source>
</reference>
<dbReference type="CDD" id="cd00475">
    <property type="entry name" value="Cis_IPPS"/>
    <property type="match status" value="1"/>
</dbReference>
<comment type="similarity">
    <text evidence="2">Belongs to the UPP synthase family.</text>
</comment>
<feature type="binding site" evidence="2">
    <location>
        <position position="86"/>
    </location>
    <ligand>
        <name>substrate</name>
    </ligand>
</feature>
<evidence type="ECO:0000256" key="2">
    <source>
        <dbReference type="HAMAP-Rule" id="MF_01139"/>
    </source>
</evidence>
<comment type="caution">
    <text evidence="3">The sequence shown here is derived from an EMBL/GenBank/DDBJ whole genome shotgun (WGS) entry which is preliminary data.</text>
</comment>
<dbReference type="EC" id="2.5.1.-" evidence="2"/>
<keyword evidence="4" id="KW-1185">Reference proteome</keyword>
<dbReference type="NCBIfam" id="NF011405">
    <property type="entry name" value="PRK14830.1"/>
    <property type="match status" value="1"/>
</dbReference>
<dbReference type="Proteomes" id="UP000233398">
    <property type="component" value="Unassembled WGS sequence"/>
</dbReference>
<dbReference type="GO" id="GO:0016094">
    <property type="term" value="P:polyprenol biosynthetic process"/>
    <property type="evidence" value="ECO:0007669"/>
    <property type="project" value="TreeGrafter"/>
</dbReference>
<evidence type="ECO:0000256" key="1">
    <source>
        <dbReference type="ARBA" id="ARBA00022679"/>
    </source>
</evidence>
<feature type="binding site" evidence="2">
    <location>
        <position position="205"/>
    </location>
    <ligand>
        <name>substrate</name>
    </ligand>
</feature>
<dbReference type="SUPFAM" id="SSF64005">
    <property type="entry name" value="Undecaprenyl diphosphate synthase"/>
    <property type="match status" value="1"/>
</dbReference>
<dbReference type="PROSITE" id="PS01066">
    <property type="entry name" value="UPP_SYNTHASE"/>
    <property type="match status" value="1"/>
</dbReference>
<dbReference type="PANTHER" id="PTHR10291">
    <property type="entry name" value="DEHYDRODOLICHYL DIPHOSPHATE SYNTHASE FAMILY MEMBER"/>
    <property type="match status" value="1"/>
</dbReference>
<dbReference type="EMBL" id="PISP01000001">
    <property type="protein sequence ID" value="PKD43946.1"/>
    <property type="molecule type" value="Genomic_DNA"/>
</dbReference>
<feature type="active site" description="Proton acceptor" evidence="2">
    <location>
        <position position="85"/>
    </location>
</feature>